<dbReference type="GO" id="GO:0046872">
    <property type="term" value="F:metal ion binding"/>
    <property type="evidence" value="ECO:0007669"/>
    <property type="project" value="InterPro"/>
</dbReference>
<dbReference type="InterPro" id="IPR011761">
    <property type="entry name" value="ATP-grasp"/>
</dbReference>
<evidence type="ECO:0000256" key="1">
    <source>
        <dbReference type="PROSITE-ProRule" id="PRU00409"/>
    </source>
</evidence>
<keyword evidence="1" id="KW-0547">Nucleotide-binding</keyword>
<reference evidence="3 4" key="1">
    <citation type="journal article" date="2014" name="Genome Announc.">
        <title>Draft Genome Sequence of Bacteroides reticulotermitis Strain JCM 10512T, Isolated from the Gut of a Termite.</title>
        <authorList>
            <person name="Yuki M."/>
            <person name="Oshima K."/>
            <person name="Suda W."/>
            <person name="Sakamoto M."/>
            <person name="Iida T."/>
            <person name="Hattori M."/>
            <person name="Ohkuma M."/>
        </authorList>
    </citation>
    <scope>NUCLEOTIDE SEQUENCE [LARGE SCALE GENOMIC DNA]</scope>
    <source>
        <strain evidence="3 4">JCM 10512</strain>
    </source>
</reference>
<comment type="caution">
    <text evidence="3">The sequence shown here is derived from an EMBL/GenBank/DDBJ whole genome shotgun (WGS) entry which is preliminary data.</text>
</comment>
<dbReference type="Proteomes" id="UP000019131">
    <property type="component" value="Unassembled WGS sequence"/>
</dbReference>
<dbReference type="InterPro" id="IPR013650">
    <property type="entry name" value="ATP-grasp_succ-CoA_synth-type"/>
</dbReference>
<dbReference type="GO" id="GO:0006104">
    <property type="term" value="P:succinyl-CoA metabolic process"/>
    <property type="evidence" value="ECO:0007669"/>
    <property type="project" value="TreeGrafter"/>
</dbReference>
<dbReference type="Pfam" id="PF08442">
    <property type="entry name" value="ATP-grasp_2"/>
    <property type="match status" value="1"/>
</dbReference>
<name>W4UUT0_9BACE</name>
<dbReference type="PROSITE" id="PS50975">
    <property type="entry name" value="ATP_GRASP"/>
    <property type="match status" value="1"/>
</dbReference>
<accession>W4UUT0</accession>
<dbReference type="InterPro" id="IPR013815">
    <property type="entry name" value="ATP_grasp_subdomain_1"/>
</dbReference>
<dbReference type="PANTHER" id="PTHR11815:SF10">
    <property type="entry name" value="SUCCINATE--COA LIGASE [GDP-FORMING] SUBUNIT BETA, MITOCHONDRIAL"/>
    <property type="match status" value="1"/>
</dbReference>
<dbReference type="PANTHER" id="PTHR11815">
    <property type="entry name" value="SUCCINYL-COA SYNTHETASE BETA CHAIN"/>
    <property type="match status" value="1"/>
</dbReference>
<dbReference type="GO" id="GO:0006099">
    <property type="term" value="P:tricarboxylic acid cycle"/>
    <property type="evidence" value="ECO:0007669"/>
    <property type="project" value="TreeGrafter"/>
</dbReference>
<dbReference type="GO" id="GO:0005524">
    <property type="term" value="F:ATP binding"/>
    <property type="evidence" value="ECO:0007669"/>
    <property type="project" value="UniProtKB-UniRule"/>
</dbReference>
<dbReference type="AlphaFoldDB" id="W4UUT0"/>
<keyword evidence="4" id="KW-1185">Reference proteome</keyword>
<evidence type="ECO:0000259" key="2">
    <source>
        <dbReference type="PROSITE" id="PS50975"/>
    </source>
</evidence>
<sequence>MKIHEYQAKELLSRYGIPVDKGFLCTNMDEALKVYSQLPTKSAIIKAQVLIGGRGKAGGVKIVHSEEAYKQRVNDILNMDIKGLPVKKILVGEVVNIASEYYLSLVIDRETKSVLLMLSSEGGMDIEDVSRTKSEKIHRFLIDSPWGVTDFLARRAAFKLFDNLALVQQAADIIKQLYRLLVATDASLIEINPLVLTVEGKLVLLMLKSTLIIMRFIDIPILLSLPKQTKKRKKSKRLRLKDSAMCI</sequence>
<dbReference type="Gene3D" id="3.30.470.20">
    <property type="entry name" value="ATP-grasp fold, B domain"/>
    <property type="match status" value="1"/>
</dbReference>
<dbReference type="GO" id="GO:0005829">
    <property type="term" value="C:cytosol"/>
    <property type="evidence" value="ECO:0007669"/>
    <property type="project" value="TreeGrafter"/>
</dbReference>
<dbReference type="EMBL" id="BAIV01000015">
    <property type="protein sequence ID" value="GAE84373.1"/>
    <property type="molecule type" value="Genomic_DNA"/>
</dbReference>
<dbReference type="Gene3D" id="3.30.1490.20">
    <property type="entry name" value="ATP-grasp fold, A domain"/>
    <property type="match status" value="1"/>
</dbReference>
<keyword evidence="3" id="KW-0436">Ligase</keyword>
<protein>
    <submittedName>
        <fullName evidence="3">Succinyl-CoA ligase</fullName>
    </submittedName>
</protein>
<evidence type="ECO:0000313" key="4">
    <source>
        <dbReference type="Proteomes" id="UP000019131"/>
    </source>
</evidence>
<dbReference type="SUPFAM" id="SSF56059">
    <property type="entry name" value="Glutathione synthetase ATP-binding domain-like"/>
    <property type="match status" value="1"/>
</dbReference>
<proteinExistence type="predicted"/>
<dbReference type="STRING" id="1445607.JCM10512_2707"/>
<feature type="domain" description="ATP-grasp" evidence="2">
    <location>
        <begin position="9"/>
        <end position="218"/>
    </location>
</feature>
<dbReference type="GO" id="GO:0042709">
    <property type="term" value="C:succinate-CoA ligase complex"/>
    <property type="evidence" value="ECO:0007669"/>
    <property type="project" value="TreeGrafter"/>
</dbReference>
<keyword evidence="1" id="KW-0067">ATP-binding</keyword>
<dbReference type="GO" id="GO:0004775">
    <property type="term" value="F:succinate-CoA ligase (ADP-forming) activity"/>
    <property type="evidence" value="ECO:0007669"/>
    <property type="project" value="TreeGrafter"/>
</dbReference>
<evidence type="ECO:0000313" key="3">
    <source>
        <dbReference type="EMBL" id="GAE84373.1"/>
    </source>
</evidence>
<organism evidence="3 4">
    <name type="scientific">Bacteroides reticulotermitis JCM 10512</name>
    <dbReference type="NCBI Taxonomy" id="1445607"/>
    <lineage>
        <taxon>Bacteria</taxon>
        <taxon>Pseudomonadati</taxon>
        <taxon>Bacteroidota</taxon>
        <taxon>Bacteroidia</taxon>
        <taxon>Bacteroidales</taxon>
        <taxon>Bacteroidaceae</taxon>
        <taxon>Bacteroides</taxon>
    </lineage>
</organism>
<gene>
    <name evidence="3" type="ORF">JCM10512_2707</name>
</gene>